<dbReference type="EMBL" id="DWWT01000059">
    <property type="protein sequence ID" value="HJC06788.1"/>
    <property type="molecule type" value="Genomic_DNA"/>
</dbReference>
<dbReference type="Gene3D" id="3.40.50.720">
    <property type="entry name" value="NAD(P)-binding Rossmann-like Domain"/>
    <property type="match status" value="1"/>
</dbReference>
<dbReference type="SUPFAM" id="SSF51735">
    <property type="entry name" value="NAD(P)-binding Rossmann-fold domains"/>
    <property type="match status" value="1"/>
</dbReference>
<comment type="caution">
    <text evidence="2">The sequence shown here is derived from an EMBL/GenBank/DDBJ whole genome shotgun (WGS) entry which is preliminary data.</text>
</comment>
<sequence>MPVLEELIARAQAYFGEGLKDIVVLHVNHCMDNSFYFSELLNRLFFRAVFVGAPYNENTVGRGWSFPAYYGKRTRQSCQLWREDSCFFQGPMPFMEAVERMIEEALQRDLLPLIESGKRLLVLEDGGYHYPVLGRLLERRPELAAQICGSVEQTASGTARCRAYGREHRFFYPCGSISRSDIKMHLESRFIGHRVVEVLAYFLYSANTFIDFHHILLLGYGIVGRQVALDLQSRSCAVSVWETDGRIAESARKDGHQVVQAVTPELFSADTIVIGSTGAAAFTDEMLNAFFAGSARHLYLASASSQDWEFKRFLEMASGSRPWPEGVSLLERREASCYEQYIFRCPRGTREVFLIAEGLPVNFYPKDGISLTYSVIDLIFAEMLSMGLSFCFGDWKKRLWLLGSSQDFSPFLSERELAALWFSFYHLTGFEQAQGVPESHPQADYLRARVLEGSGKDC</sequence>
<gene>
    <name evidence="2" type="ORF">H9704_11655</name>
</gene>
<reference evidence="2" key="1">
    <citation type="journal article" date="2021" name="PeerJ">
        <title>Extensive microbial diversity within the chicken gut microbiome revealed by metagenomics and culture.</title>
        <authorList>
            <person name="Gilroy R."/>
            <person name="Ravi A."/>
            <person name="Getino M."/>
            <person name="Pursley I."/>
            <person name="Horton D.L."/>
            <person name="Alikhan N.F."/>
            <person name="Baker D."/>
            <person name="Gharbi K."/>
            <person name="Hall N."/>
            <person name="Watson M."/>
            <person name="Adriaenssens E.M."/>
            <person name="Foster-Nyarko E."/>
            <person name="Jarju S."/>
            <person name="Secka A."/>
            <person name="Antonio M."/>
            <person name="Oren A."/>
            <person name="Chaudhuri R.R."/>
            <person name="La Ragione R."/>
            <person name="Hildebrand F."/>
            <person name="Pallen M.J."/>
        </authorList>
    </citation>
    <scope>NUCLEOTIDE SEQUENCE</scope>
    <source>
        <strain evidence="2">CHK180-15479</strain>
    </source>
</reference>
<proteinExistence type="predicted"/>
<evidence type="ECO:0000313" key="2">
    <source>
        <dbReference type="EMBL" id="HJC06788.1"/>
    </source>
</evidence>
<dbReference type="InterPro" id="IPR036291">
    <property type="entry name" value="NAD(P)-bd_dom_sf"/>
</dbReference>
<dbReference type="Proteomes" id="UP000823910">
    <property type="component" value="Unassembled WGS sequence"/>
</dbReference>
<dbReference type="InterPro" id="IPR015878">
    <property type="entry name" value="Ado_hCys_hydrolase_NAD-bd"/>
</dbReference>
<evidence type="ECO:0000313" key="3">
    <source>
        <dbReference type="Proteomes" id="UP000823910"/>
    </source>
</evidence>
<feature type="domain" description="S-adenosyl-L-homocysteine hydrolase NAD binding" evidence="1">
    <location>
        <begin position="198"/>
        <end position="368"/>
    </location>
</feature>
<dbReference type="SMART" id="SM00997">
    <property type="entry name" value="AdoHcyase_NAD"/>
    <property type="match status" value="1"/>
</dbReference>
<dbReference type="AlphaFoldDB" id="A0A9D2SIZ7"/>
<reference evidence="2" key="2">
    <citation type="submission" date="2021-04" db="EMBL/GenBank/DDBJ databases">
        <authorList>
            <person name="Gilroy R."/>
        </authorList>
    </citation>
    <scope>NUCLEOTIDE SEQUENCE</scope>
    <source>
        <strain evidence="2">CHK180-15479</strain>
    </source>
</reference>
<evidence type="ECO:0000259" key="1">
    <source>
        <dbReference type="SMART" id="SM00997"/>
    </source>
</evidence>
<organism evidence="2 3">
    <name type="scientific">Candidatus Enterocloster excrementipullorum</name>
    <dbReference type="NCBI Taxonomy" id="2838559"/>
    <lineage>
        <taxon>Bacteria</taxon>
        <taxon>Bacillati</taxon>
        <taxon>Bacillota</taxon>
        <taxon>Clostridia</taxon>
        <taxon>Lachnospirales</taxon>
        <taxon>Lachnospiraceae</taxon>
        <taxon>Enterocloster</taxon>
    </lineage>
</organism>
<name>A0A9D2SIZ7_9FIRM</name>
<accession>A0A9D2SIZ7</accession>
<protein>
    <recommendedName>
        <fullName evidence="1">S-adenosyl-L-homocysteine hydrolase NAD binding domain-containing protein</fullName>
    </recommendedName>
</protein>